<name>A0A4D7JQN0_9BACT</name>
<feature type="transmembrane region" description="Helical" evidence="1">
    <location>
        <begin position="199"/>
        <end position="217"/>
    </location>
</feature>
<evidence type="ECO:0000313" key="2">
    <source>
        <dbReference type="EMBL" id="QCK15800.1"/>
    </source>
</evidence>
<dbReference type="EMBL" id="CP028923">
    <property type="protein sequence ID" value="QCK15800.1"/>
    <property type="molecule type" value="Genomic_DNA"/>
</dbReference>
<organism evidence="2 3">
    <name type="scientific">Mangrovivirga cuniculi</name>
    <dbReference type="NCBI Taxonomy" id="2715131"/>
    <lineage>
        <taxon>Bacteria</taxon>
        <taxon>Pseudomonadati</taxon>
        <taxon>Bacteroidota</taxon>
        <taxon>Cytophagia</taxon>
        <taxon>Cytophagales</taxon>
        <taxon>Mangrovivirgaceae</taxon>
        <taxon>Mangrovivirga</taxon>
    </lineage>
</organism>
<gene>
    <name evidence="2" type="ORF">DCC35_14120</name>
</gene>
<dbReference type="AlphaFoldDB" id="A0A4D7JQN0"/>
<feature type="transmembrane region" description="Helical" evidence="1">
    <location>
        <begin position="223"/>
        <end position="242"/>
    </location>
</feature>
<accession>A0A4D7JQN0</accession>
<evidence type="ECO:0000256" key="1">
    <source>
        <dbReference type="SAM" id="Phobius"/>
    </source>
</evidence>
<keyword evidence="1" id="KW-0472">Membrane</keyword>
<proteinExistence type="predicted"/>
<keyword evidence="3" id="KW-1185">Reference proteome</keyword>
<evidence type="ECO:0000313" key="3">
    <source>
        <dbReference type="Proteomes" id="UP000298616"/>
    </source>
</evidence>
<dbReference type="Proteomes" id="UP000298616">
    <property type="component" value="Chromosome"/>
</dbReference>
<dbReference type="RefSeq" id="WP_137091395.1">
    <property type="nucleotide sequence ID" value="NZ_CP028923.1"/>
</dbReference>
<protein>
    <recommendedName>
        <fullName evidence="4">DUF3592 domain-containing protein</fullName>
    </recommendedName>
</protein>
<reference evidence="2 3" key="1">
    <citation type="submission" date="2018-04" db="EMBL/GenBank/DDBJ databases">
        <title>Complete genome uncultured novel isolate.</title>
        <authorList>
            <person name="Merlino G."/>
        </authorList>
    </citation>
    <scope>NUCLEOTIDE SEQUENCE [LARGE SCALE GENOMIC DNA]</scope>
    <source>
        <strain evidence="3">R1DC9</strain>
    </source>
</reference>
<keyword evidence="1" id="KW-0812">Transmembrane</keyword>
<keyword evidence="1" id="KW-1133">Transmembrane helix</keyword>
<feature type="transmembrane region" description="Helical" evidence="1">
    <location>
        <begin position="449"/>
        <end position="477"/>
    </location>
</feature>
<dbReference type="OrthoDB" id="6402665at2"/>
<evidence type="ECO:0008006" key="4">
    <source>
        <dbReference type="Google" id="ProtNLM"/>
    </source>
</evidence>
<dbReference type="KEGG" id="fpf:DCC35_14120"/>
<feature type="transmembrane region" description="Helical" evidence="1">
    <location>
        <begin position="423"/>
        <end position="443"/>
    </location>
</feature>
<sequence>MSIKKILSVIFPMMFVLVGAGFLYVQGLSTIKQYIRQQQFIQVEASVKKADLKWEESWSDSIKYTIDVIYQYENNGNIYEIEREIVETGDLSNHELTKSRKEQAVNNLNNSRIITLSVDPNNPTRYQGFNQIDTNEFMVSILVPAVFILVGLFVTFRILKSKKPIEKKLSRPWMEIPAWKENNINCDTISRQKGSMTMAVFWILFSFTAFGLFISQQGFENPYFLLVGIFPVIGIFLLYGAISEIKNLKKYGTACIELDPFPASIGGHFGGIIKFKKTLPDESTIEVKLTCVKVEYSGSGKNRKKRKTLLWETTGFAYLSMRKNEAKIRLEIPDHLKESSISSTGIHWNAICTVSYDDDHFSRHFKIPVYRTNENSSIDVDSKNHPDTKKHASELINEVTEFTKRGEEYLLRFPALRILKKQVAIGLAIGAALLGAVIVSILYGSIPIIMLLFMSFFGLIFFGLAAFEGGYTLYVILSPHKITTEHKWLGRSFKNKNIPASSIHKINIEDYTRTSSNERGLISYYKITVADETDKNTAIAIRLKARSTAEEMKSFFENYYKINGERNN</sequence>
<feature type="transmembrane region" description="Helical" evidence="1">
    <location>
        <begin position="137"/>
        <end position="159"/>
    </location>
</feature>